<keyword evidence="7" id="KW-1185">Reference proteome</keyword>
<reference evidence="6 7" key="1">
    <citation type="submission" date="2019-10" db="EMBL/GenBank/DDBJ databases">
        <title>A soil myxobacterium in the family Polyangiaceae.</title>
        <authorList>
            <person name="Li Y."/>
            <person name="Wang J."/>
        </authorList>
    </citation>
    <scope>NUCLEOTIDE SEQUENCE [LARGE SCALE GENOMIC DNA]</scope>
    <source>
        <strain evidence="6 7">DSM 14734</strain>
    </source>
</reference>
<dbReference type="Pfam" id="PF05193">
    <property type="entry name" value="Peptidase_M16_C"/>
    <property type="match status" value="1"/>
</dbReference>
<dbReference type="EMBL" id="WJIE01000004">
    <property type="protein sequence ID" value="MRG93118.1"/>
    <property type="molecule type" value="Genomic_DNA"/>
</dbReference>
<dbReference type="GO" id="GO:0046872">
    <property type="term" value="F:metal ion binding"/>
    <property type="evidence" value="ECO:0007669"/>
    <property type="project" value="InterPro"/>
</dbReference>
<comment type="caution">
    <text evidence="6">The sequence shown here is derived from an EMBL/GenBank/DDBJ whole genome shotgun (WGS) entry which is preliminary data.</text>
</comment>
<organism evidence="6 7">
    <name type="scientific">Polyangium spumosum</name>
    <dbReference type="NCBI Taxonomy" id="889282"/>
    <lineage>
        <taxon>Bacteria</taxon>
        <taxon>Pseudomonadati</taxon>
        <taxon>Myxococcota</taxon>
        <taxon>Polyangia</taxon>
        <taxon>Polyangiales</taxon>
        <taxon>Polyangiaceae</taxon>
        <taxon>Polyangium</taxon>
    </lineage>
</organism>
<protein>
    <submittedName>
        <fullName evidence="6">Uncharacterized protein</fullName>
    </submittedName>
</protein>
<evidence type="ECO:0000256" key="1">
    <source>
        <dbReference type="ARBA" id="ARBA00007261"/>
    </source>
</evidence>
<dbReference type="InterPro" id="IPR050361">
    <property type="entry name" value="MPP/UQCRC_Complex"/>
</dbReference>
<dbReference type="SUPFAM" id="SSF63411">
    <property type="entry name" value="LuxS/MPP-like metallohydrolase"/>
    <property type="match status" value="2"/>
</dbReference>
<accession>A0A6N7PM82</accession>
<evidence type="ECO:0000259" key="4">
    <source>
        <dbReference type="Pfam" id="PF00675"/>
    </source>
</evidence>
<dbReference type="AlphaFoldDB" id="A0A6N7PM82"/>
<evidence type="ECO:0000259" key="5">
    <source>
        <dbReference type="Pfam" id="PF05193"/>
    </source>
</evidence>
<dbReference type="OrthoDB" id="9811314at2"/>
<dbReference type="PANTHER" id="PTHR11851">
    <property type="entry name" value="METALLOPROTEASE"/>
    <property type="match status" value="1"/>
</dbReference>
<dbReference type="InterPro" id="IPR011765">
    <property type="entry name" value="Pept_M16_N"/>
</dbReference>
<sequence length="421" mass="44878">MRLPSPRSLLVTLTLLAAPAGALAAPPKDHPPPTLRLAIQRATLDNGLRVVMNVDHASPTVALVVTYDVGARDEQPGQAGFVRLFEHLLFGATKNLAAGEFESLVASRGGFVAAESAVDHMTFSMLVPENEIALGLWLEAERMRSLDLSQGAIDAARKDAAAVRAFHAAHFGPNTAVLVLAGDFDPDAAMSLVHRYFDDVPRIQAKPFAAPAAEEQTAERREVVEDTLARAPGLSYTFAMPKSGTREHDALRLAQGILGDGEGSRLVTRLVRGESLATEARATIDPPFGRGPGSFHIEVRLAKDAPVPEVEKRIDAALAELAGAPPTEAEMDRARKRIEAAFVLGLAWSRDRASALGMFELATGDARAIGRELERLAAVTPADVQKAAARYLAPSRRTVIETRPKPAPQGNLARATATEGS</sequence>
<gene>
    <name evidence="6" type="ORF">GF068_14425</name>
</gene>
<evidence type="ECO:0000256" key="2">
    <source>
        <dbReference type="SAM" id="MobiDB-lite"/>
    </source>
</evidence>
<evidence type="ECO:0000256" key="3">
    <source>
        <dbReference type="SAM" id="SignalP"/>
    </source>
</evidence>
<dbReference type="InterPro" id="IPR007863">
    <property type="entry name" value="Peptidase_M16_C"/>
</dbReference>
<evidence type="ECO:0000313" key="7">
    <source>
        <dbReference type="Proteomes" id="UP000440224"/>
    </source>
</evidence>
<feature type="region of interest" description="Disordered" evidence="2">
    <location>
        <begin position="399"/>
        <end position="421"/>
    </location>
</feature>
<proteinExistence type="inferred from homology"/>
<feature type="domain" description="Peptidase M16 C-terminal" evidence="5">
    <location>
        <begin position="160"/>
        <end position="337"/>
    </location>
</feature>
<evidence type="ECO:0000313" key="6">
    <source>
        <dbReference type="EMBL" id="MRG93118.1"/>
    </source>
</evidence>
<dbReference type="PANTHER" id="PTHR11851:SF49">
    <property type="entry name" value="MITOCHONDRIAL-PROCESSING PEPTIDASE SUBUNIT ALPHA"/>
    <property type="match status" value="1"/>
</dbReference>
<feature type="domain" description="Peptidase M16 N-terminal" evidence="4">
    <location>
        <begin position="49"/>
        <end position="159"/>
    </location>
</feature>
<dbReference type="Gene3D" id="3.30.830.10">
    <property type="entry name" value="Metalloenzyme, LuxS/M16 peptidase-like"/>
    <property type="match status" value="3"/>
</dbReference>
<feature type="signal peptide" evidence="3">
    <location>
        <begin position="1"/>
        <end position="24"/>
    </location>
</feature>
<comment type="similarity">
    <text evidence="1">Belongs to the peptidase M16 family.</text>
</comment>
<dbReference type="Proteomes" id="UP000440224">
    <property type="component" value="Unassembled WGS sequence"/>
</dbReference>
<keyword evidence="3" id="KW-0732">Signal</keyword>
<dbReference type="RefSeq" id="WP_153819984.1">
    <property type="nucleotide sequence ID" value="NZ_WJIE01000004.1"/>
</dbReference>
<name>A0A6N7PM82_9BACT</name>
<dbReference type="InterPro" id="IPR011249">
    <property type="entry name" value="Metalloenz_LuxS/M16"/>
</dbReference>
<feature type="chain" id="PRO_5026888575" evidence="3">
    <location>
        <begin position="25"/>
        <end position="421"/>
    </location>
</feature>
<dbReference type="Pfam" id="PF00675">
    <property type="entry name" value="Peptidase_M16"/>
    <property type="match status" value="1"/>
</dbReference>